<feature type="domain" description="Fibronectin type-III" evidence="3">
    <location>
        <begin position="472"/>
        <end position="564"/>
    </location>
</feature>
<evidence type="ECO:0000256" key="1">
    <source>
        <dbReference type="ARBA" id="ARBA00004196"/>
    </source>
</evidence>
<organism evidence="4 5">
    <name type="scientific">Clostridium rhizosphaerae</name>
    <dbReference type="NCBI Taxonomy" id="2803861"/>
    <lineage>
        <taxon>Bacteria</taxon>
        <taxon>Bacillati</taxon>
        <taxon>Bacillota</taxon>
        <taxon>Clostridia</taxon>
        <taxon>Eubacteriales</taxon>
        <taxon>Clostridiaceae</taxon>
        <taxon>Clostridium</taxon>
    </lineage>
</organism>
<name>A0ABS1TEQ1_9CLOT</name>
<dbReference type="InterPro" id="IPR013783">
    <property type="entry name" value="Ig-like_fold"/>
</dbReference>
<evidence type="ECO:0000259" key="3">
    <source>
        <dbReference type="PROSITE" id="PS50853"/>
    </source>
</evidence>
<dbReference type="Gene3D" id="3.40.50.12480">
    <property type="match status" value="1"/>
</dbReference>
<proteinExistence type="predicted"/>
<feature type="signal peptide" evidence="2">
    <location>
        <begin position="1"/>
        <end position="29"/>
    </location>
</feature>
<feature type="chain" id="PRO_5047289616" evidence="2">
    <location>
        <begin position="30"/>
        <end position="845"/>
    </location>
</feature>
<dbReference type="InterPro" id="IPR036116">
    <property type="entry name" value="FN3_sf"/>
</dbReference>
<dbReference type="PANTHER" id="PTHR45661">
    <property type="entry name" value="SURFACE ANTIGEN"/>
    <property type="match status" value="1"/>
</dbReference>
<dbReference type="Gene3D" id="2.60.40.4270">
    <property type="entry name" value="Listeria-Bacteroides repeat domain"/>
    <property type="match status" value="1"/>
</dbReference>
<dbReference type="CDD" id="cd00063">
    <property type="entry name" value="FN3"/>
    <property type="match status" value="3"/>
</dbReference>
<keyword evidence="5" id="KW-1185">Reference proteome</keyword>
<dbReference type="InterPro" id="IPR032675">
    <property type="entry name" value="LRR_dom_sf"/>
</dbReference>
<comment type="subcellular location">
    <subcellularLocation>
        <location evidence="1">Cell envelope</location>
    </subcellularLocation>
</comment>
<comment type="caution">
    <text evidence="4">The sequence shown here is derived from an EMBL/GenBank/DDBJ whole genome shotgun (WGS) entry which is preliminary data.</text>
</comment>
<dbReference type="SUPFAM" id="SSF49265">
    <property type="entry name" value="Fibronectin type III"/>
    <property type="match status" value="2"/>
</dbReference>
<dbReference type="PROSITE" id="PS50853">
    <property type="entry name" value="FN3"/>
    <property type="match status" value="4"/>
</dbReference>
<accession>A0ABS1TEQ1</accession>
<sequence length="845" mass="90408">MKKSKMKIISLIFVMMGLFVSFNVMHVVAATTGTDANGFTWQSEDGVTYSITGYNGSDTNITIPSSIDGHTVTSIGNNAFSGNDGINGDNAAKYRALTSVTIPNTVTSIGSFAFYYCSSLVNISIPNSVTSIGDSAFAYCILLPNITLPTNLRNIENSTFQDCKAFTAITIPGSVTRIGDRAFFDCKGLTNIIIPNSVTSIGDSAFQECNVLNNVVMPDSVINVGDYLFYDCWALTNVKLSNKITKINDFMFYRCWKLASITLPNGITSIGYRAFEECEVLTNITIPNSVITIGGRAFLMCKALPNITIPNSVKIIDFNAFAHCDAFTNIIIPDSVTSIGDYAFYSCPSLTEVTVPQSVTDIGYLTFDSCNSNFKIKGVGGSYAQTYATYNHLIFQELPPIKYTVTFNSHGSVVGSVQADNNTLITAPIVPTKAGFTFGGWYKESTCITPWYFAADKVAGNITLYAKWISNPATPVNTKSVSSGYNSISTSWSTVAGASGYELWRATSSTGTYSLAGTVARTVLSYNNTGLSTGTTYYYKVRAYALNGTTKVYSDYSPIVSAKPVPGAPTGVKSTSAGYNSISTSWSTVAGASGYEIWRSTSSTGTYSLAGTVAGTVLSYNNTGLSTGATYYYKVRAYALNGTTKVYSDYSPIASAKPVPGAPTGVKSTSTGYNSISTSWSTLAGASGYEVWRSTSSTGTYSLAGTVAGTVLSYNNTGLSTGITYYYKIRSYRLVGTTKIYGNYSTVVSIKAVPAVPVNCKAVRTSSTSITTSWNAVSGASGYELYRASSSNGTYSLLKATTSLSFVNTGLIRGNTYYYKVKAYRLVGTTKIYSNFTNVVYAKAY</sequence>
<dbReference type="Pfam" id="PF09479">
    <property type="entry name" value="Flg_new"/>
    <property type="match status" value="1"/>
</dbReference>
<dbReference type="SUPFAM" id="SSF52058">
    <property type="entry name" value="L domain-like"/>
    <property type="match status" value="1"/>
</dbReference>
<feature type="domain" description="Fibronectin type-III" evidence="3">
    <location>
        <begin position="756"/>
        <end position="845"/>
    </location>
</feature>
<dbReference type="Gene3D" id="2.60.40.10">
    <property type="entry name" value="Immunoglobulins"/>
    <property type="match status" value="4"/>
</dbReference>
<dbReference type="EMBL" id="JAESWC010000014">
    <property type="protein sequence ID" value="MBL4937557.1"/>
    <property type="molecule type" value="Genomic_DNA"/>
</dbReference>
<dbReference type="Gene3D" id="3.80.10.10">
    <property type="entry name" value="Ribonuclease Inhibitor"/>
    <property type="match status" value="2"/>
</dbReference>
<feature type="domain" description="Fibronectin type-III" evidence="3">
    <location>
        <begin position="662"/>
        <end position="755"/>
    </location>
</feature>
<dbReference type="Pfam" id="PF13306">
    <property type="entry name" value="LRR_5"/>
    <property type="match status" value="1"/>
</dbReference>
<dbReference type="NCBIfam" id="TIGR02543">
    <property type="entry name" value="List_Bact_rpt"/>
    <property type="match status" value="1"/>
</dbReference>
<protein>
    <submittedName>
        <fullName evidence="4">Leucine-rich repeat protein</fullName>
    </submittedName>
</protein>
<dbReference type="InterPro" id="IPR042229">
    <property type="entry name" value="Listeria/Bacterioides_rpt_sf"/>
</dbReference>
<dbReference type="PANTHER" id="PTHR45661:SF3">
    <property type="entry name" value="IG-LIKE DOMAIN-CONTAINING PROTEIN"/>
    <property type="match status" value="1"/>
</dbReference>
<dbReference type="RefSeq" id="WP_202750298.1">
    <property type="nucleotide sequence ID" value="NZ_JAESWC010000014.1"/>
</dbReference>
<dbReference type="InterPro" id="IPR053139">
    <property type="entry name" value="Surface_bspA-like"/>
</dbReference>
<keyword evidence="2" id="KW-0732">Signal</keyword>
<dbReference type="InterPro" id="IPR026906">
    <property type="entry name" value="LRR_5"/>
</dbReference>
<evidence type="ECO:0000313" key="4">
    <source>
        <dbReference type="EMBL" id="MBL4937557.1"/>
    </source>
</evidence>
<dbReference type="InterPro" id="IPR003961">
    <property type="entry name" value="FN3_dom"/>
</dbReference>
<feature type="domain" description="Fibronectin type-III" evidence="3">
    <location>
        <begin position="565"/>
        <end position="661"/>
    </location>
</feature>
<dbReference type="InterPro" id="IPR013378">
    <property type="entry name" value="InlB-like_B-rpt"/>
</dbReference>
<evidence type="ECO:0000256" key="2">
    <source>
        <dbReference type="SAM" id="SignalP"/>
    </source>
</evidence>
<dbReference type="SMART" id="SM00060">
    <property type="entry name" value="FN3"/>
    <property type="match status" value="4"/>
</dbReference>
<gene>
    <name evidence="4" type="ORF">JK636_17715</name>
</gene>
<reference evidence="4 5" key="1">
    <citation type="submission" date="2021-01" db="EMBL/GenBank/DDBJ databases">
        <title>Genome public.</title>
        <authorList>
            <person name="Liu C."/>
            <person name="Sun Q."/>
        </authorList>
    </citation>
    <scope>NUCLEOTIDE SEQUENCE [LARGE SCALE GENOMIC DNA]</scope>
    <source>
        <strain evidence="4 5">YIM B02515</strain>
    </source>
</reference>
<dbReference type="Proteomes" id="UP000632377">
    <property type="component" value="Unassembled WGS sequence"/>
</dbReference>
<evidence type="ECO:0000313" key="5">
    <source>
        <dbReference type="Proteomes" id="UP000632377"/>
    </source>
</evidence>